<keyword evidence="1" id="KW-0175">Coiled coil</keyword>
<dbReference type="EMBL" id="JBEXAE010000001">
    <property type="protein sequence ID" value="MET6989148.1"/>
    <property type="molecule type" value="Genomic_DNA"/>
</dbReference>
<keyword evidence="2" id="KW-0472">Membrane</keyword>
<reference evidence="3 4" key="1">
    <citation type="submission" date="2024-07" db="EMBL/GenBank/DDBJ databases">
        <title>The genome sequence of type strain Sediminicola arcticus GDMCC 1.2805.</title>
        <authorList>
            <person name="Liu Y."/>
        </authorList>
    </citation>
    <scope>NUCLEOTIDE SEQUENCE [LARGE SCALE GENOMIC DNA]</scope>
    <source>
        <strain evidence="3 4">GDMCC 1.2805</strain>
    </source>
</reference>
<comment type="caution">
    <text evidence="3">The sequence shown here is derived from an EMBL/GenBank/DDBJ whole genome shotgun (WGS) entry which is preliminary data.</text>
</comment>
<gene>
    <name evidence="3" type="ORF">ABXZ36_00640</name>
</gene>
<evidence type="ECO:0000256" key="2">
    <source>
        <dbReference type="SAM" id="Phobius"/>
    </source>
</evidence>
<evidence type="ECO:0000313" key="3">
    <source>
        <dbReference type="EMBL" id="MET6989148.1"/>
    </source>
</evidence>
<accession>A0ABV2SPS0</accession>
<sequence>MTVDYINSKILLLYMEEIKAQRDLDDQEKSSYDELKKINIKNNLEKPIDFKTLSPILSKAWPTTIKKIANPIDSFKNLDKKDLIVLFFKVDSLLNVRKSEISSDKAFIKLKKEILGENSKAEVSKEVQNEIEARSTNQVVSSRSIETPDQKSSNSWSYYLMIPILLFMLSTLFFGFKYNTVRKDLKEQKKKYSILENDYDQNDNKLKQKQNEIDELVNSIKYQSNTHQVTSNQNLRPDPIVEERPTEVSFPVEEPKNSPTILYAGKPSVDHFLTNISNEPLNNTTIFKLVISPNNEHLAEFEVILVDNFMTRNITNQPDDYLYRVCNNENFNKEFKREIITTKKGKAELIDGNWTVKEENKATIKFQ</sequence>
<dbReference type="Proteomes" id="UP001549799">
    <property type="component" value="Unassembled WGS sequence"/>
</dbReference>
<keyword evidence="2" id="KW-0812">Transmembrane</keyword>
<organism evidence="3 4">
    <name type="scientific">Sediminicola arcticus</name>
    <dbReference type="NCBI Taxonomy" id="1574308"/>
    <lineage>
        <taxon>Bacteria</taxon>
        <taxon>Pseudomonadati</taxon>
        <taxon>Bacteroidota</taxon>
        <taxon>Flavobacteriia</taxon>
        <taxon>Flavobacteriales</taxon>
        <taxon>Flavobacteriaceae</taxon>
        <taxon>Sediminicola</taxon>
    </lineage>
</organism>
<protein>
    <submittedName>
        <fullName evidence="3">Uncharacterized protein</fullName>
    </submittedName>
</protein>
<name>A0ABV2SPS0_9FLAO</name>
<evidence type="ECO:0000313" key="4">
    <source>
        <dbReference type="Proteomes" id="UP001549799"/>
    </source>
</evidence>
<keyword evidence="2" id="KW-1133">Transmembrane helix</keyword>
<proteinExistence type="predicted"/>
<evidence type="ECO:0000256" key="1">
    <source>
        <dbReference type="SAM" id="Coils"/>
    </source>
</evidence>
<feature type="coiled-coil region" evidence="1">
    <location>
        <begin position="178"/>
        <end position="219"/>
    </location>
</feature>
<feature type="transmembrane region" description="Helical" evidence="2">
    <location>
        <begin position="156"/>
        <end position="176"/>
    </location>
</feature>
<keyword evidence="4" id="KW-1185">Reference proteome</keyword>
<dbReference type="RefSeq" id="WP_354613517.1">
    <property type="nucleotide sequence ID" value="NZ_JBEXAE010000001.1"/>
</dbReference>